<name>A0A2N9JFG4_9ACTN</name>
<dbReference type="InterPro" id="IPR036265">
    <property type="entry name" value="HIT-like_sf"/>
</dbReference>
<dbReference type="EMBL" id="LT985188">
    <property type="protein sequence ID" value="SPD86855.1"/>
    <property type="molecule type" value="Genomic_DNA"/>
</dbReference>
<evidence type="ECO:0000313" key="4">
    <source>
        <dbReference type="EMBL" id="SPD86855.1"/>
    </source>
</evidence>
<dbReference type="Proteomes" id="UP000238164">
    <property type="component" value="Chromosome 1"/>
</dbReference>
<keyword evidence="5" id="KW-1185">Reference proteome</keyword>
<evidence type="ECO:0000256" key="1">
    <source>
        <dbReference type="PROSITE-ProRule" id="PRU00464"/>
    </source>
</evidence>
<dbReference type="PROSITE" id="PS51084">
    <property type="entry name" value="HIT_2"/>
    <property type="match status" value="1"/>
</dbReference>
<dbReference type="GO" id="GO:0016787">
    <property type="term" value="F:hydrolase activity"/>
    <property type="evidence" value="ECO:0007669"/>
    <property type="project" value="UniProtKB-KW"/>
</dbReference>
<proteinExistence type="predicted"/>
<feature type="domain" description="HIT" evidence="3">
    <location>
        <begin position="44"/>
        <end position="152"/>
    </location>
</feature>
<organism evidence="4 5">
    <name type="scientific">Micropruina glycogenica</name>
    <dbReference type="NCBI Taxonomy" id="75385"/>
    <lineage>
        <taxon>Bacteria</taxon>
        <taxon>Bacillati</taxon>
        <taxon>Actinomycetota</taxon>
        <taxon>Actinomycetes</taxon>
        <taxon>Propionibacteriales</taxon>
        <taxon>Nocardioidaceae</taxon>
        <taxon>Micropruina</taxon>
    </lineage>
</organism>
<protein>
    <submittedName>
        <fullName evidence="4">Diadenosine tetraphosphate (Ap4A) hydrolase (Modular protein)</fullName>
    </submittedName>
</protein>
<evidence type="ECO:0000256" key="2">
    <source>
        <dbReference type="SAM" id="MobiDB-lite"/>
    </source>
</evidence>
<dbReference type="InterPro" id="IPR011146">
    <property type="entry name" value="HIT-like"/>
</dbReference>
<dbReference type="SUPFAM" id="SSF54197">
    <property type="entry name" value="HIT-like"/>
    <property type="match status" value="1"/>
</dbReference>
<reference evidence="4 5" key="1">
    <citation type="submission" date="2018-02" db="EMBL/GenBank/DDBJ databases">
        <authorList>
            <person name="Cohen D.B."/>
            <person name="Kent A.D."/>
        </authorList>
    </citation>
    <scope>NUCLEOTIDE SEQUENCE [LARGE SCALE GENOMIC DNA]</scope>
    <source>
        <strain evidence="4">1</strain>
    </source>
</reference>
<evidence type="ECO:0000259" key="3">
    <source>
        <dbReference type="PROSITE" id="PS51084"/>
    </source>
</evidence>
<keyword evidence="4" id="KW-0378">Hydrolase</keyword>
<dbReference type="Gene3D" id="3.30.428.10">
    <property type="entry name" value="HIT-like"/>
    <property type="match status" value="1"/>
</dbReference>
<dbReference type="KEGG" id="mgg:MPLG2_1825"/>
<accession>A0A2N9JFG4</accession>
<comment type="caution">
    <text evidence="1">Lacks conserved residue(s) required for the propagation of feature annotation.</text>
</comment>
<dbReference type="AlphaFoldDB" id="A0A2N9JFG4"/>
<feature type="compositionally biased region" description="Basic and acidic residues" evidence="2">
    <location>
        <begin position="1"/>
        <end position="10"/>
    </location>
</feature>
<evidence type="ECO:0000313" key="5">
    <source>
        <dbReference type="Proteomes" id="UP000238164"/>
    </source>
</evidence>
<gene>
    <name evidence="4" type="ORF">MPLG2_1825</name>
</gene>
<sequence length="196" mass="21907">MPMSARRLDSSRWGNLHPEPSCQSTGSACVTVNVAVMHDWRSDRVGAAIEGRNPTVLWELDASFAVIGDVQFLPGYCVALTKVRGVDRLSDLPRAERIRYLGDVDLLATAVENVCSARDGSYRRVNVEILGNTDAFLHAHVWPRYGWEPEALVGKPVWLYPPDNWRDKQYALSAFHDSLRSALEAELAKLATSWRA</sequence>
<feature type="region of interest" description="Disordered" evidence="2">
    <location>
        <begin position="1"/>
        <end position="25"/>
    </location>
</feature>